<evidence type="ECO:0000256" key="1">
    <source>
        <dbReference type="SAM" id="MobiDB-lite"/>
    </source>
</evidence>
<keyword evidence="3" id="KW-1185">Reference proteome</keyword>
<feature type="region of interest" description="Disordered" evidence="1">
    <location>
        <begin position="72"/>
        <end position="92"/>
    </location>
</feature>
<protein>
    <submittedName>
        <fullName evidence="2">Uncharacterized protein</fullName>
    </submittedName>
</protein>
<proteinExistence type="predicted"/>
<sequence length="92" mass="10261">MLTLYIIFSTREKAIFRRGKVSRGLQSIAKDIPNTLMIIAFDGNISTGKPTEEPLPYDRDVELRLRCYRGYHKDVSDTPGPTSAGTRGISSV</sequence>
<name>A0AAN9PKZ9_CLITE</name>
<comment type="caution">
    <text evidence="2">The sequence shown here is derived from an EMBL/GenBank/DDBJ whole genome shotgun (WGS) entry which is preliminary data.</text>
</comment>
<reference evidence="2 3" key="1">
    <citation type="submission" date="2024-01" db="EMBL/GenBank/DDBJ databases">
        <title>The genomes of 5 underutilized Papilionoideae crops provide insights into root nodulation and disease resistance.</title>
        <authorList>
            <person name="Yuan L."/>
        </authorList>
    </citation>
    <scope>NUCLEOTIDE SEQUENCE [LARGE SCALE GENOMIC DNA]</scope>
    <source>
        <strain evidence="2">LY-2023</strain>
        <tissue evidence="2">Leaf</tissue>
    </source>
</reference>
<feature type="compositionally biased region" description="Polar residues" evidence="1">
    <location>
        <begin position="79"/>
        <end position="92"/>
    </location>
</feature>
<organism evidence="2 3">
    <name type="scientific">Clitoria ternatea</name>
    <name type="common">Butterfly pea</name>
    <dbReference type="NCBI Taxonomy" id="43366"/>
    <lineage>
        <taxon>Eukaryota</taxon>
        <taxon>Viridiplantae</taxon>
        <taxon>Streptophyta</taxon>
        <taxon>Embryophyta</taxon>
        <taxon>Tracheophyta</taxon>
        <taxon>Spermatophyta</taxon>
        <taxon>Magnoliopsida</taxon>
        <taxon>eudicotyledons</taxon>
        <taxon>Gunneridae</taxon>
        <taxon>Pentapetalae</taxon>
        <taxon>rosids</taxon>
        <taxon>fabids</taxon>
        <taxon>Fabales</taxon>
        <taxon>Fabaceae</taxon>
        <taxon>Papilionoideae</taxon>
        <taxon>50 kb inversion clade</taxon>
        <taxon>NPAAA clade</taxon>
        <taxon>indigoferoid/millettioid clade</taxon>
        <taxon>Phaseoleae</taxon>
        <taxon>Clitoria</taxon>
    </lineage>
</organism>
<dbReference type="EMBL" id="JAYKXN010000003">
    <property type="protein sequence ID" value="KAK7302061.1"/>
    <property type="molecule type" value="Genomic_DNA"/>
</dbReference>
<gene>
    <name evidence="2" type="ORF">RJT34_12940</name>
</gene>
<evidence type="ECO:0000313" key="3">
    <source>
        <dbReference type="Proteomes" id="UP001359559"/>
    </source>
</evidence>
<dbReference type="Proteomes" id="UP001359559">
    <property type="component" value="Unassembled WGS sequence"/>
</dbReference>
<accession>A0AAN9PKZ9</accession>
<evidence type="ECO:0000313" key="2">
    <source>
        <dbReference type="EMBL" id="KAK7302061.1"/>
    </source>
</evidence>
<dbReference type="AlphaFoldDB" id="A0AAN9PKZ9"/>